<sequence>MPKLIAFLSSLLERVAESNDLTRRVTTQSQRVSVFHGLSRPTITIQSYLERIFKYANCSPSCFVVAYVYLDRFTHRQPSLPINSFNVHRLLITSVMVSAKFLDDLYYNNAYYAKVGGISTKEMNLLELDFLFGLGFDLNVKPNTFQAYFTYLQKEMTLLHQPLSLVHVPIPSSRSVITFNDDESSHQKQQQLTV</sequence>
<proteinExistence type="inferred from homology"/>
<keyword evidence="3 5" id="KW-0195">Cyclin</keyword>
<comment type="similarity">
    <text evidence="1">Belongs to the cyclin family. Cyclin U/P subfamily.</text>
</comment>
<gene>
    <name evidence="6" type="ORF">ANE_LOCUS13824</name>
</gene>
<evidence type="ECO:0000256" key="2">
    <source>
        <dbReference type="ARBA" id="ARBA00022618"/>
    </source>
</evidence>
<dbReference type="Proteomes" id="UP000489600">
    <property type="component" value="Unassembled WGS sequence"/>
</dbReference>
<dbReference type="AlphaFoldDB" id="A0A565BQ90"/>
<dbReference type="PANTHER" id="PTHR15615">
    <property type="match status" value="1"/>
</dbReference>
<protein>
    <recommendedName>
        <fullName evidence="5">Cyclin</fullName>
    </recommendedName>
</protein>
<keyword evidence="7" id="KW-1185">Reference proteome</keyword>
<dbReference type="Gene3D" id="1.10.472.10">
    <property type="entry name" value="Cyclin-like"/>
    <property type="match status" value="1"/>
</dbReference>
<evidence type="ECO:0000313" key="7">
    <source>
        <dbReference type="Proteomes" id="UP000489600"/>
    </source>
</evidence>
<evidence type="ECO:0000256" key="1">
    <source>
        <dbReference type="ARBA" id="ARBA00007215"/>
    </source>
</evidence>
<dbReference type="Pfam" id="PF08613">
    <property type="entry name" value="Cyclin"/>
    <property type="match status" value="1"/>
</dbReference>
<organism evidence="6 7">
    <name type="scientific">Arabis nemorensis</name>
    <dbReference type="NCBI Taxonomy" id="586526"/>
    <lineage>
        <taxon>Eukaryota</taxon>
        <taxon>Viridiplantae</taxon>
        <taxon>Streptophyta</taxon>
        <taxon>Embryophyta</taxon>
        <taxon>Tracheophyta</taxon>
        <taxon>Spermatophyta</taxon>
        <taxon>Magnoliopsida</taxon>
        <taxon>eudicotyledons</taxon>
        <taxon>Gunneridae</taxon>
        <taxon>Pentapetalae</taxon>
        <taxon>rosids</taxon>
        <taxon>malvids</taxon>
        <taxon>Brassicales</taxon>
        <taxon>Brassicaceae</taxon>
        <taxon>Arabideae</taxon>
        <taxon>Arabis</taxon>
    </lineage>
</organism>
<dbReference type="InterPro" id="IPR036915">
    <property type="entry name" value="Cyclin-like_sf"/>
</dbReference>
<dbReference type="EMBL" id="CABITT030000004">
    <property type="protein sequence ID" value="VVB03380.1"/>
    <property type="molecule type" value="Genomic_DNA"/>
</dbReference>
<comment type="caution">
    <text evidence="6">The sequence shown here is derived from an EMBL/GenBank/DDBJ whole genome shotgun (WGS) entry which is preliminary data.</text>
</comment>
<dbReference type="GO" id="GO:0019901">
    <property type="term" value="F:protein kinase binding"/>
    <property type="evidence" value="ECO:0007669"/>
    <property type="project" value="UniProtKB-UniRule"/>
</dbReference>
<evidence type="ECO:0000313" key="6">
    <source>
        <dbReference type="EMBL" id="VVB03380.1"/>
    </source>
</evidence>
<dbReference type="InterPro" id="IPR013922">
    <property type="entry name" value="Cyclin_PHO80-like"/>
</dbReference>
<dbReference type="PIRSF" id="PIRSF027110">
    <property type="entry name" value="PREG"/>
    <property type="match status" value="1"/>
</dbReference>
<dbReference type="GO" id="GO:0051301">
    <property type="term" value="P:cell division"/>
    <property type="evidence" value="ECO:0007669"/>
    <property type="project" value="UniProtKB-UniRule"/>
</dbReference>
<keyword evidence="2" id="KW-0132">Cell division</keyword>
<reference evidence="6" key="1">
    <citation type="submission" date="2019-07" db="EMBL/GenBank/DDBJ databases">
        <authorList>
            <person name="Dittberner H."/>
        </authorList>
    </citation>
    <scope>NUCLEOTIDE SEQUENCE [LARGE SCALE GENOMIC DNA]</scope>
</reference>
<dbReference type="OrthoDB" id="337735at2759"/>
<evidence type="ECO:0000256" key="3">
    <source>
        <dbReference type="ARBA" id="ARBA00023127"/>
    </source>
</evidence>
<evidence type="ECO:0000256" key="4">
    <source>
        <dbReference type="ARBA" id="ARBA00023306"/>
    </source>
</evidence>
<accession>A0A565BQ90</accession>
<evidence type="ECO:0000256" key="5">
    <source>
        <dbReference type="PIRNR" id="PIRNR027110"/>
    </source>
</evidence>
<dbReference type="SUPFAM" id="SSF47954">
    <property type="entry name" value="Cyclin-like"/>
    <property type="match status" value="1"/>
</dbReference>
<dbReference type="PANTHER" id="PTHR15615:SF101">
    <property type="entry name" value="CYCLIN-U4-1"/>
    <property type="match status" value="1"/>
</dbReference>
<name>A0A565BQ90_9BRAS</name>
<dbReference type="CDD" id="cd20604">
    <property type="entry name" value="CYCLIN_AtCycU-like"/>
    <property type="match status" value="1"/>
</dbReference>
<keyword evidence="4" id="KW-0131">Cell cycle</keyword>
<dbReference type="InterPro" id="IPR012389">
    <property type="entry name" value="Cyclin_P/U"/>
</dbReference>